<dbReference type="PANTHER" id="PTHR45912">
    <property type="entry name" value="CILIA- AND FLAGELLA-ASSOCIATED PROTEIN 47"/>
    <property type="match status" value="1"/>
</dbReference>
<feature type="region of interest" description="Disordered" evidence="1">
    <location>
        <begin position="172"/>
        <end position="191"/>
    </location>
</feature>
<dbReference type="GO" id="GO:0005929">
    <property type="term" value="C:cilium"/>
    <property type="evidence" value="ECO:0007669"/>
    <property type="project" value="TreeGrafter"/>
</dbReference>
<accession>A0A813PG06</accession>
<dbReference type="Pfam" id="PF26579">
    <property type="entry name" value="Ig_CFAP47"/>
    <property type="match status" value="1"/>
</dbReference>
<dbReference type="GO" id="GO:0060271">
    <property type="term" value="P:cilium assembly"/>
    <property type="evidence" value="ECO:0007669"/>
    <property type="project" value="TreeGrafter"/>
</dbReference>
<feature type="region of interest" description="Disordered" evidence="1">
    <location>
        <begin position="379"/>
        <end position="404"/>
    </location>
</feature>
<feature type="domain" description="CFAP47-like immunoglobulin-like" evidence="2">
    <location>
        <begin position="789"/>
        <end position="901"/>
    </location>
</feature>
<feature type="compositionally biased region" description="Low complexity" evidence="1">
    <location>
        <begin position="529"/>
        <end position="538"/>
    </location>
</feature>
<dbReference type="Proteomes" id="UP000663829">
    <property type="component" value="Unassembled WGS sequence"/>
</dbReference>
<evidence type="ECO:0000313" key="5">
    <source>
        <dbReference type="Proteomes" id="UP000663829"/>
    </source>
</evidence>
<proteinExistence type="predicted"/>
<dbReference type="InterPro" id="IPR058952">
    <property type="entry name" value="Ig_CFAP47"/>
</dbReference>
<name>A0A813PG06_9BILA</name>
<dbReference type="InterPro" id="IPR013783">
    <property type="entry name" value="Ig-like_fold"/>
</dbReference>
<protein>
    <recommendedName>
        <fullName evidence="2">CFAP47-like immunoglobulin-like domain-containing protein</fullName>
    </recommendedName>
</protein>
<evidence type="ECO:0000259" key="2">
    <source>
        <dbReference type="Pfam" id="PF26579"/>
    </source>
</evidence>
<evidence type="ECO:0000256" key="1">
    <source>
        <dbReference type="SAM" id="MobiDB-lite"/>
    </source>
</evidence>
<dbReference type="OrthoDB" id="10057257at2759"/>
<gene>
    <name evidence="3" type="ORF">GPM918_LOCUS910</name>
    <name evidence="4" type="ORF">SRO942_LOCUS910</name>
</gene>
<evidence type="ECO:0000313" key="3">
    <source>
        <dbReference type="EMBL" id="CAF0752359.1"/>
    </source>
</evidence>
<evidence type="ECO:0000313" key="4">
    <source>
        <dbReference type="EMBL" id="CAF3532203.1"/>
    </source>
</evidence>
<reference evidence="3" key="1">
    <citation type="submission" date="2021-02" db="EMBL/GenBank/DDBJ databases">
        <authorList>
            <person name="Nowell W R."/>
        </authorList>
    </citation>
    <scope>NUCLEOTIDE SEQUENCE</scope>
</reference>
<organism evidence="3 5">
    <name type="scientific">Didymodactylos carnosus</name>
    <dbReference type="NCBI Taxonomy" id="1234261"/>
    <lineage>
        <taxon>Eukaryota</taxon>
        <taxon>Metazoa</taxon>
        <taxon>Spiralia</taxon>
        <taxon>Gnathifera</taxon>
        <taxon>Rotifera</taxon>
        <taxon>Eurotatoria</taxon>
        <taxon>Bdelloidea</taxon>
        <taxon>Philodinida</taxon>
        <taxon>Philodinidae</taxon>
        <taxon>Didymodactylos</taxon>
    </lineage>
</organism>
<keyword evidence="5" id="KW-1185">Reference proteome</keyword>
<feature type="compositionally biased region" description="Polar residues" evidence="1">
    <location>
        <begin position="517"/>
        <end position="526"/>
    </location>
</feature>
<dbReference type="AlphaFoldDB" id="A0A813PG06"/>
<dbReference type="EMBL" id="CAJNOQ010000078">
    <property type="protein sequence ID" value="CAF0752359.1"/>
    <property type="molecule type" value="Genomic_DNA"/>
</dbReference>
<comment type="caution">
    <text evidence="3">The sequence shown here is derived from an EMBL/GenBank/DDBJ whole genome shotgun (WGS) entry which is preliminary data.</text>
</comment>
<dbReference type="Proteomes" id="UP000681722">
    <property type="component" value="Unassembled WGS sequence"/>
</dbReference>
<feature type="region of interest" description="Disordered" evidence="1">
    <location>
        <begin position="511"/>
        <end position="538"/>
    </location>
</feature>
<dbReference type="EMBL" id="CAJOBC010000078">
    <property type="protein sequence ID" value="CAF3532203.1"/>
    <property type="molecule type" value="Genomic_DNA"/>
</dbReference>
<sequence length="1065" mass="120144">MYNRNNQLVQLVYELSDSLFFDYALRYIEHFVHELWNQYELEHSKTNYRTYIQDHLISVRKDELTTKTLFNCLTRYYPQIKNIPMPTTKDKQWKRQVIKHNEPMPISVSEEMLDPTVQDIPLTAMNQQEILLDVVCTKLPYFFQNYDIISKLVEETAFQTITPKSKIKTAFKPTSSSFMSPKRSLNKKTKIQPKSLQDIDTDIVPVTSNVTSLTTSLVNCKMRKNVSEERDMVKKGDEATSTAAFIKYLPKGEELSLDETFLCDIHNMPVTSKQTLIDLRNHIPRIQELLANAALIDNQVRAVAQAIKQESNVSSTFIVGASKSTLPEKKCVSTSTDNSPLIKFVTKSQTAVKSILRESQSSKPDVHSNEVVQQVSYPSTKVDHSTNPLPHLVPGRSPSGKTRYPKPEELEQIIKEEEEEEEITSLIKHSFSAKQSLAKELSPEKKRRTSVSISLKEQTRNYPVKNAVGLHVSNSSALSAIQLVNEVLMAVCETYPSLVIADQHQPLTKQQQRKFDSISTVSSGHLSSKKQQSQDDIQSSTHRADVCAVVSTKQQSTIPEDPHEISTESWRTLFNELFQLTPHHIRQEMCALLCHNSVKGVGSQIAFSDDEKETLTIKNAKIKDLEIGEQSSSIMMLSEHDDNSSILLSILGTIDYIVNGSGTKPNKEQKSVTMMSETGISSTTTIEFQNPANHPIRCDLSLKGTNSSPSIQQYFRILLDKFDNITINSREKFHIPIAFCPETLCRYEAKLIVKGRLPPGRTWSIENSDTSELTWSYPLQGIAYNWLDTKNDQPITIECVCGQRIEQQIEFDIDKQNLHIDEQLSDKKVSTAIEEYVIEDDNILKNCVGVQLLKRTQDENRKVDHLIFNIVYSPSKHITTDANLSLTLATGGILKYPLRFVTIDASPDDEIILEASGLNKSSTIGFRLYSPTSSPISFNAYFTQNSDQSFTISPSSGELLPVASNGTLFKISFCPSVYGRTYNATLIISADEIEWKYTVKGIPVPAYDPPRTHSSLPSVNDYIDDRRRRKQRNFITENLQLTTTAVSSPMKGATLLSKTTTATMI</sequence>
<dbReference type="Gene3D" id="2.60.40.10">
    <property type="entry name" value="Immunoglobulins"/>
    <property type="match status" value="1"/>
</dbReference>
<dbReference type="PANTHER" id="PTHR45912:SF3">
    <property type="entry name" value="CILIA- AND FLAGELLA-ASSOCIATED PROTEIN 47"/>
    <property type="match status" value="1"/>
</dbReference>